<dbReference type="EMBL" id="QHLQ01000001">
    <property type="protein sequence ID" value="NIZ59700.1"/>
    <property type="molecule type" value="Genomic_DNA"/>
</dbReference>
<comment type="caution">
    <text evidence="2">The sequence shown here is derived from an EMBL/GenBank/DDBJ whole genome shotgun (WGS) entry which is preliminary data.</text>
</comment>
<protein>
    <recommendedName>
        <fullName evidence="1">Nitrate/nitrite sensing protein domain-containing protein</fullName>
    </recommendedName>
</protein>
<keyword evidence="3" id="KW-1185">Reference proteome</keyword>
<dbReference type="InterPro" id="IPR013587">
    <property type="entry name" value="Nitrate/nitrite_sensing"/>
</dbReference>
<sequence length="132" mass="14556">MTLRSQILLLVTLPLIVLVFIGGLKGSADFARYRSAKTIQSETLNALTMINLVHFLQVERGQSAGLISSEGTVFKNEIKEARRATDASFDKTPVSTIEIFPQFAQLQEMRRSVDALSISTPDMAAYYSGLID</sequence>
<proteinExistence type="predicted"/>
<evidence type="ECO:0000313" key="3">
    <source>
        <dbReference type="Proteomes" id="UP001429564"/>
    </source>
</evidence>
<organism evidence="2 3">
    <name type="scientific">Parasedimentitalea denitrificans</name>
    <dbReference type="NCBI Taxonomy" id="2211118"/>
    <lineage>
        <taxon>Bacteria</taxon>
        <taxon>Pseudomonadati</taxon>
        <taxon>Pseudomonadota</taxon>
        <taxon>Alphaproteobacteria</taxon>
        <taxon>Rhodobacterales</taxon>
        <taxon>Paracoccaceae</taxon>
        <taxon>Parasedimentitalea</taxon>
    </lineage>
</organism>
<name>A0ABX0W5Z4_9RHOB</name>
<feature type="domain" description="Nitrate/nitrite sensing protein" evidence="1">
    <location>
        <begin position="51"/>
        <end position="132"/>
    </location>
</feature>
<dbReference type="Proteomes" id="UP001429564">
    <property type="component" value="Unassembled WGS sequence"/>
</dbReference>
<reference evidence="2 3" key="1">
    <citation type="submission" date="2018-05" db="EMBL/GenBank/DDBJ databases">
        <authorList>
            <person name="Zhang Y.-J."/>
        </authorList>
    </citation>
    <scope>NUCLEOTIDE SEQUENCE [LARGE SCALE GENOMIC DNA]</scope>
    <source>
        <strain evidence="2 3">CY04</strain>
    </source>
</reference>
<evidence type="ECO:0000259" key="1">
    <source>
        <dbReference type="Pfam" id="PF08376"/>
    </source>
</evidence>
<evidence type="ECO:0000313" key="2">
    <source>
        <dbReference type="EMBL" id="NIZ59700.1"/>
    </source>
</evidence>
<accession>A0ABX0W5Z4</accession>
<gene>
    <name evidence="2" type="ORF">DL239_01790</name>
</gene>
<dbReference type="Pfam" id="PF08376">
    <property type="entry name" value="NIT"/>
    <property type="match status" value="1"/>
</dbReference>